<dbReference type="PIRSF" id="PIRSF018266">
    <property type="entry name" value="FecR"/>
    <property type="match status" value="1"/>
</dbReference>
<dbReference type="Pfam" id="PF16344">
    <property type="entry name" value="FecR_C"/>
    <property type="match status" value="1"/>
</dbReference>
<evidence type="ECO:0000259" key="2">
    <source>
        <dbReference type="Pfam" id="PF04773"/>
    </source>
</evidence>
<evidence type="ECO:0000313" key="5">
    <source>
        <dbReference type="Proteomes" id="UP000271925"/>
    </source>
</evidence>
<evidence type="ECO:0000259" key="3">
    <source>
        <dbReference type="Pfam" id="PF16344"/>
    </source>
</evidence>
<dbReference type="InterPro" id="IPR012373">
    <property type="entry name" value="Ferrdict_sens_TM"/>
</dbReference>
<keyword evidence="1" id="KW-0812">Transmembrane</keyword>
<dbReference type="RefSeq" id="WP_124872809.1">
    <property type="nucleotide sequence ID" value="NZ_RQJO01000007.1"/>
</dbReference>
<keyword evidence="1" id="KW-1133">Transmembrane helix</keyword>
<dbReference type="GO" id="GO:0016989">
    <property type="term" value="F:sigma factor antagonist activity"/>
    <property type="evidence" value="ECO:0007669"/>
    <property type="project" value="TreeGrafter"/>
</dbReference>
<keyword evidence="1" id="KW-0472">Membrane</keyword>
<feature type="domain" description="Protein FecR C-terminal" evidence="3">
    <location>
        <begin position="277"/>
        <end position="344"/>
    </location>
</feature>
<dbReference type="AlphaFoldDB" id="A0A3P1C2U0"/>
<dbReference type="OrthoDB" id="1452822at2"/>
<name>A0A3P1C2U0_9BACT</name>
<dbReference type="InterPro" id="IPR006860">
    <property type="entry name" value="FecR"/>
</dbReference>
<evidence type="ECO:0000256" key="1">
    <source>
        <dbReference type="SAM" id="Phobius"/>
    </source>
</evidence>
<gene>
    <name evidence="4" type="ORF">EHT25_07380</name>
</gene>
<dbReference type="Pfam" id="PF04773">
    <property type="entry name" value="FecR"/>
    <property type="match status" value="1"/>
</dbReference>
<sequence length="346" mass="39392">MVRSRAEYLINKLISNSLTEKELDELLEGLGKDEMQEQYSSVLEKYFNELVEEDRTNYKPELNINRDENAASGQTNFATRPTHRFYADFRLLAALIALLFSIGTLFYFKSKKAPLERATASENVQIARTAQPHTNEENVPRGKRKSVRLSDGSLIKLNSDTKLRFPKTFDQAVRTVALEGEAFFNIERDESKPFVISVGDLRVKVLGTSFNVKNYGDENEVEITVRTGKVSVKLNAQHSSPIILIKDQKLIYNKSTEAFRITDVNAAQEGNWVDGSLQFKNTPMESVERTIEKWYDVDIIIENKALYNTSFTGVHLNESLESMLESITYAIDAHYQINGKTVVIRN</sequence>
<proteinExistence type="predicted"/>
<dbReference type="Proteomes" id="UP000271925">
    <property type="component" value="Unassembled WGS sequence"/>
</dbReference>
<organism evidence="4 5">
    <name type="scientific">Larkinella rosea</name>
    <dbReference type="NCBI Taxonomy" id="2025312"/>
    <lineage>
        <taxon>Bacteria</taxon>
        <taxon>Pseudomonadati</taxon>
        <taxon>Bacteroidota</taxon>
        <taxon>Cytophagia</taxon>
        <taxon>Cytophagales</taxon>
        <taxon>Spirosomataceae</taxon>
        <taxon>Larkinella</taxon>
    </lineage>
</organism>
<dbReference type="InterPro" id="IPR032508">
    <property type="entry name" value="FecR_C"/>
</dbReference>
<accession>A0A3P1C2U0</accession>
<reference evidence="4 5" key="1">
    <citation type="submission" date="2018-11" db="EMBL/GenBank/DDBJ databases">
        <authorList>
            <person name="Zhou Z."/>
            <person name="Wang G."/>
        </authorList>
    </citation>
    <scope>NUCLEOTIDE SEQUENCE [LARGE SCALE GENOMIC DNA]</scope>
    <source>
        <strain evidence="4 5">KCTC52004</strain>
    </source>
</reference>
<comment type="caution">
    <text evidence="4">The sequence shown here is derived from an EMBL/GenBank/DDBJ whole genome shotgun (WGS) entry which is preliminary data.</text>
</comment>
<feature type="transmembrane region" description="Helical" evidence="1">
    <location>
        <begin position="89"/>
        <end position="108"/>
    </location>
</feature>
<dbReference type="PANTHER" id="PTHR30273:SF2">
    <property type="entry name" value="PROTEIN FECR"/>
    <property type="match status" value="1"/>
</dbReference>
<dbReference type="Gene3D" id="2.60.120.1440">
    <property type="match status" value="1"/>
</dbReference>
<evidence type="ECO:0000313" key="4">
    <source>
        <dbReference type="EMBL" id="RRB07592.1"/>
    </source>
</evidence>
<dbReference type="PANTHER" id="PTHR30273">
    <property type="entry name" value="PERIPLASMIC SIGNAL SENSOR AND SIGMA FACTOR ACTIVATOR FECR-RELATED"/>
    <property type="match status" value="1"/>
</dbReference>
<keyword evidence="5" id="KW-1185">Reference proteome</keyword>
<feature type="domain" description="FecR protein" evidence="2">
    <location>
        <begin position="140"/>
        <end position="230"/>
    </location>
</feature>
<dbReference type="Gene3D" id="3.55.50.30">
    <property type="match status" value="1"/>
</dbReference>
<protein>
    <submittedName>
        <fullName evidence="4">FecR family protein</fullName>
    </submittedName>
</protein>
<dbReference type="EMBL" id="RQJO01000007">
    <property type="protein sequence ID" value="RRB07592.1"/>
    <property type="molecule type" value="Genomic_DNA"/>
</dbReference>